<gene>
    <name evidence="3" type="ORF">HD556DRAFT_1314446</name>
</gene>
<accession>A0A9P7AA78</accession>
<feature type="region of interest" description="Disordered" evidence="1">
    <location>
        <begin position="241"/>
        <end position="264"/>
    </location>
</feature>
<dbReference type="GeneID" id="64594693"/>
<dbReference type="InterPro" id="IPR005824">
    <property type="entry name" value="KOW"/>
</dbReference>
<dbReference type="AlphaFoldDB" id="A0A9P7AA78"/>
<dbReference type="Proteomes" id="UP000719766">
    <property type="component" value="Unassembled WGS sequence"/>
</dbReference>
<dbReference type="SUPFAM" id="SSF50104">
    <property type="entry name" value="Translation proteins SH3-like domain"/>
    <property type="match status" value="1"/>
</dbReference>
<comment type="caution">
    <text evidence="3">The sequence shown here is derived from an EMBL/GenBank/DDBJ whole genome shotgun (WGS) entry which is preliminary data.</text>
</comment>
<evidence type="ECO:0000256" key="1">
    <source>
        <dbReference type="SAM" id="MobiDB-lite"/>
    </source>
</evidence>
<keyword evidence="4" id="KW-1185">Reference proteome</keyword>
<evidence type="ECO:0000313" key="3">
    <source>
        <dbReference type="EMBL" id="KAG1785181.1"/>
    </source>
</evidence>
<reference evidence="3" key="1">
    <citation type="journal article" date="2020" name="New Phytol.">
        <title>Comparative genomics reveals dynamic genome evolution in host specialist ectomycorrhizal fungi.</title>
        <authorList>
            <person name="Lofgren L.A."/>
            <person name="Nguyen N.H."/>
            <person name="Vilgalys R."/>
            <person name="Ruytinx J."/>
            <person name="Liao H.L."/>
            <person name="Branco S."/>
            <person name="Kuo A."/>
            <person name="LaButti K."/>
            <person name="Lipzen A."/>
            <person name="Andreopoulos W."/>
            <person name="Pangilinan J."/>
            <person name="Riley R."/>
            <person name="Hundley H."/>
            <person name="Na H."/>
            <person name="Barry K."/>
            <person name="Grigoriev I.V."/>
            <person name="Stajich J.E."/>
            <person name="Kennedy P.G."/>
        </authorList>
    </citation>
    <scope>NUCLEOTIDE SEQUENCE</scope>
    <source>
        <strain evidence="3">S12</strain>
    </source>
</reference>
<name>A0A9P7AA78_9AGAM</name>
<dbReference type="EMBL" id="JABBWE010000116">
    <property type="protein sequence ID" value="KAG1785181.1"/>
    <property type="molecule type" value="Genomic_DNA"/>
</dbReference>
<sequence length="735" mass="83374">MSTTPQWPMIDTPGQDAWSRVGQYSIACGHNSWLLFPHQSYTVYVENPSSWFHSQTMAKWSALSPDEHNAKHVRVEALSALQDPGAWAILERFLTTDLTFGDMEDKFHAYLGDRHRPLEWTPTKLAIFSGERDDALSLTNLLALKHQYIPEDDDIEEAPPLTPKIDFLEISFDNDGEEDDIEVMDFPIRSRKNLFLDIEAGEEDKSDDEIEGGVLSRASVTLLPAPRHNLADAIHRIEQSYQSGSSSTIHRRSPEHTRKTAPLPTRNIPTRMYVFTVNVSAREFLAEHLEKQGHSVVISPWIAAHLYVTSDSPLTIMSTVPESLKTSMKKWDRISNEEEAVINALRLKFPYPAWLRIKRGKYRDSIAYVYEPEQKNMFMTVLIPPKEFPYDMPKGATALFDPSRLPTPLSDILRDGEVVGYKFKGEEYYSGLLKKNFHRYCTELVHVPHPDAIRLHVQSGWDTPFCRKTEISFSKQLLRQGDLVRLTTPDLLGQICTVISTDHAFGGSVKLGFKLDGREKAIEAKLDHVERVFNVGDEVSIIAGGYLGVQGHIVERDDDIFTICQFGMLEEIEISKYYLDRRPIDWTLQGHMPAQSYVDPLPEPNTIEIGDYVKVTIGDLWASAGFIWFQDDEGVVRAVDFVGACLTLETELSELVRPNPNSHVVNPNFVQVTVPIRFVMKTRNAPLDTFNKFINKEVFVIGGVKKGYRATLNDISTDTCIIAVHGQPRMTVRLL</sequence>
<evidence type="ECO:0000313" key="4">
    <source>
        <dbReference type="Proteomes" id="UP000719766"/>
    </source>
</evidence>
<proteinExistence type="predicted"/>
<feature type="domain" description="KOW" evidence="2">
    <location>
        <begin position="532"/>
        <end position="559"/>
    </location>
</feature>
<dbReference type="RefSeq" id="XP_041152666.1">
    <property type="nucleotide sequence ID" value="XM_041300929.1"/>
</dbReference>
<protein>
    <recommendedName>
        <fullName evidence="2">KOW domain-containing protein</fullName>
    </recommendedName>
</protein>
<dbReference type="OrthoDB" id="2679516at2759"/>
<feature type="domain" description="KOW" evidence="2">
    <location>
        <begin position="691"/>
        <end position="718"/>
    </location>
</feature>
<dbReference type="InterPro" id="IPR008991">
    <property type="entry name" value="Translation_prot_SH3-like_sf"/>
</dbReference>
<dbReference type="SMART" id="SM00739">
    <property type="entry name" value="KOW"/>
    <property type="match status" value="3"/>
</dbReference>
<evidence type="ECO:0000259" key="2">
    <source>
        <dbReference type="SMART" id="SM00739"/>
    </source>
</evidence>
<organism evidence="3 4">
    <name type="scientific">Suillus plorans</name>
    <dbReference type="NCBI Taxonomy" id="116603"/>
    <lineage>
        <taxon>Eukaryota</taxon>
        <taxon>Fungi</taxon>
        <taxon>Dikarya</taxon>
        <taxon>Basidiomycota</taxon>
        <taxon>Agaricomycotina</taxon>
        <taxon>Agaricomycetes</taxon>
        <taxon>Agaricomycetidae</taxon>
        <taxon>Boletales</taxon>
        <taxon>Suillineae</taxon>
        <taxon>Suillaceae</taxon>
        <taxon>Suillus</taxon>
    </lineage>
</organism>
<feature type="domain" description="KOW" evidence="2">
    <location>
        <begin position="477"/>
        <end position="504"/>
    </location>
</feature>